<reference evidence="1" key="1">
    <citation type="submission" date="2019-11" db="EMBL/GenBank/DDBJ databases">
        <title>Nori genome reveals adaptations in red seaweeds to the harsh intertidal environment.</title>
        <authorList>
            <person name="Wang D."/>
            <person name="Mao Y."/>
        </authorList>
    </citation>
    <scope>NUCLEOTIDE SEQUENCE</scope>
    <source>
        <tissue evidence="1">Gametophyte</tissue>
    </source>
</reference>
<evidence type="ECO:0000313" key="1">
    <source>
        <dbReference type="EMBL" id="KAK1858131.1"/>
    </source>
</evidence>
<keyword evidence="2" id="KW-1185">Reference proteome</keyword>
<name>A0ACC3BK69_PYRYE</name>
<accession>A0ACC3BK69</accession>
<evidence type="ECO:0000313" key="2">
    <source>
        <dbReference type="Proteomes" id="UP000798662"/>
    </source>
</evidence>
<protein>
    <submittedName>
        <fullName evidence="1">Uncharacterized protein</fullName>
    </submittedName>
</protein>
<sequence length="311" mass="30768">MPITAAAIYDARTRTSVAVAASPPLATPATLLSIATFTQHVDNVGASGVATTPAQVAAAWAGPPAITYAVVAARYRVLVFYTSVAGDVDAATDADAALRRLSRVVAIDAPGLAAEGSGGGDATGRVWAAVKDCLEGDELAGVPPGELAVTTSTAARRHSMNTRDSSDNMDGEGEADGPGALEAAALAQHLAALPLGASPPLARKAARAGAASNFAVGNYGVAAALIRRLLADGPPAAAVAALRRRLDECGAAGGGDVGRVPTPGRVDWAGLGKLGGGGGGRCGWCPALYADAGRVGARCTACLRGTVVSRP</sequence>
<comment type="caution">
    <text evidence="1">The sequence shown here is derived from an EMBL/GenBank/DDBJ whole genome shotgun (WGS) entry which is preliminary data.</text>
</comment>
<proteinExistence type="predicted"/>
<gene>
    <name evidence="1" type="ORF">I4F81_000743</name>
</gene>
<dbReference type="Proteomes" id="UP000798662">
    <property type="component" value="Chromosome 1"/>
</dbReference>
<organism evidence="1 2">
    <name type="scientific">Pyropia yezoensis</name>
    <name type="common">Susabi-nori</name>
    <name type="synonym">Porphyra yezoensis</name>
    <dbReference type="NCBI Taxonomy" id="2788"/>
    <lineage>
        <taxon>Eukaryota</taxon>
        <taxon>Rhodophyta</taxon>
        <taxon>Bangiophyceae</taxon>
        <taxon>Bangiales</taxon>
        <taxon>Bangiaceae</taxon>
        <taxon>Pyropia</taxon>
    </lineage>
</organism>
<dbReference type="EMBL" id="CM020618">
    <property type="protein sequence ID" value="KAK1858131.1"/>
    <property type="molecule type" value="Genomic_DNA"/>
</dbReference>